<accession>A0A9D4DZP3</accession>
<comment type="caution">
    <text evidence="1">The sequence shown here is derived from an EMBL/GenBank/DDBJ whole genome shotgun (WGS) entry which is preliminary data.</text>
</comment>
<protein>
    <submittedName>
        <fullName evidence="1">Uncharacterized protein</fullName>
    </submittedName>
</protein>
<organism evidence="1 2">
    <name type="scientific">Dreissena polymorpha</name>
    <name type="common">Zebra mussel</name>
    <name type="synonym">Mytilus polymorpha</name>
    <dbReference type="NCBI Taxonomy" id="45954"/>
    <lineage>
        <taxon>Eukaryota</taxon>
        <taxon>Metazoa</taxon>
        <taxon>Spiralia</taxon>
        <taxon>Lophotrochozoa</taxon>
        <taxon>Mollusca</taxon>
        <taxon>Bivalvia</taxon>
        <taxon>Autobranchia</taxon>
        <taxon>Heteroconchia</taxon>
        <taxon>Euheterodonta</taxon>
        <taxon>Imparidentia</taxon>
        <taxon>Neoheterodontei</taxon>
        <taxon>Myida</taxon>
        <taxon>Dreissenoidea</taxon>
        <taxon>Dreissenidae</taxon>
        <taxon>Dreissena</taxon>
    </lineage>
</organism>
<dbReference type="EMBL" id="JAIWYP010000009">
    <property type="protein sequence ID" value="KAH3770566.1"/>
    <property type="molecule type" value="Genomic_DNA"/>
</dbReference>
<evidence type="ECO:0000313" key="1">
    <source>
        <dbReference type="EMBL" id="KAH3770566.1"/>
    </source>
</evidence>
<dbReference type="AlphaFoldDB" id="A0A9D4DZP3"/>
<sequence>MTKVCFLFSGWHRRLNHKANDSCPPFYLLAKHLHDESVTAVRNAELVSDMKLRRFQGARYATLQGKTFALWKNYREGNLTSTCLLKAFSCLYKPSVSVTDADQYSVIFFAQIYSRISAACQSQKYTFFPKF</sequence>
<keyword evidence="2" id="KW-1185">Reference proteome</keyword>
<reference evidence="1" key="1">
    <citation type="journal article" date="2019" name="bioRxiv">
        <title>The Genome of the Zebra Mussel, Dreissena polymorpha: A Resource for Invasive Species Research.</title>
        <authorList>
            <person name="McCartney M.A."/>
            <person name="Auch B."/>
            <person name="Kono T."/>
            <person name="Mallez S."/>
            <person name="Zhang Y."/>
            <person name="Obille A."/>
            <person name="Becker A."/>
            <person name="Abrahante J.E."/>
            <person name="Garbe J."/>
            <person name="Badalamenti J.P."/>
            <person name="Herman A."/>
            <person name="Mangelson H."/>
            <person name="Liachko I."/>
            <person name="Sullivan S."/>
            <person name="Sone E.D."/>
            <person name="Koren S."/>
            <person name="Silverstein K.A.T."/>
            <person name="Beckman K.B."/>
            <person name="Gohl D.M."/>
        </authorList>
    </citation>
    <scope>NUCLEOTIDE SEQUENCE</scope>
    <source>
        <strain evidence="1">Duluth1</strain>
        <tissue evidence="1">Whole animal</tissue>
    </source>
</reference>
<proteinExistence type="predicted"/>
<reference evidence="1" key="2">
    <citation type="submission" date="2020-11" db="EMBL/GenBank/DDBJ databases">
        <authorList>
            <person name="McCartney M.A."/>
            <person name="Auch B."/>
            <person name="Kono T."/>
            <person name="Mallez S."/>
            <person name="Becker A."/>
            <person name="Gohl D.M."/>
            <person name="Silverstein K.A.T."/>
            <person name="Koren S."/>
            <person name="Bechman K.B."/>
            <person name="Herman A."/>
            <person name="Abrahante J.E."/>
            <person name="Garbe J."/>
        </authorList>
    </citation>
    <scope>NUCLEOTIDE SEQUENCE</scope>
    <source>
        <strain evidence="1">Duluth1</strain>
        <tissue evidence="1">Whole animal</tissue>
    </source>
</reference>
<gene>
    <name evidence="1" type="ORF">DPMN_171855</name>
</gene>
<name>A0A9D4DZP3_DREPO</name>
<evidence type="ECO:0000313" key="2">
    <source>
        <dbReference type="Proteomes" id="UP000828390"/>
    </source>
</evidence>
<dbReference type="Proteomes" id="UP000828390">
    <property type="component" value="Unassembled WGS sequence"/>
</dbReference>